<dbReference type="Gene3D" id="3.40.50.300">
    <property type="entry name" value="P-loop containing nucleotide triphosphate hydrolases"/>
    <property type="match status" value="1"/>
</dbReference>
<dbReference type="Pfam" id="PF05707">
    <property type="entry name" value="Zot"/>
    <property type="match status" value="1"/>
</dbReference>
<dbReference type="InterPro" id="IPR027417">
    <property type="entry name" value="P-loop_NTPase"/>
</dbReference>
<protein>
    <submittedName>
        <fullName evidence="3">Zonular occludens toxin (Zot)</fullName>
    </submittedName>
</protein>
<feature type="region of interest" description="Disordered" evidence="1">
    <location>
        <begin position="441"/>
        <end position="473"/>
    </location>
</feature>
<name>A0A517TBR1_9PLAN</name>
<dbReference type="Proteomes" id="UP000319976">
    <property type="component" value="Chromosome"/>
</dbReference>
<evidence type="ECO:0000313" key="3">
    <source>
        <dbReference type="EMBL" id="QDT65808.1"/>
    </source>
</evidence>
<feature type="domain" description="Zona occludens toxin N-terminal" evidence="2">
    <location>
        <begin position="7"/>
        <end position="178"/>
    </location>
</feature>
<gene>
    <name evidence="3" type="ORF">V22_30700</name>
</gene>
<evidence type="ECO:0000256" key="1">
    <source>
        <dbReference type="SAM" id="MobiDB-lite"/>
    </source>
</evidence>
<dbReference type="InterPro" id="IPR008900">
    <property type="entry name" value="Zot_N"/>
</dbReference>
<proteinExistence type="predicted"/>
<dbReference type="KEGG" id="chya:V22_30700"/>
<evidence type="ECO:0000313" key="4">
    <source>
        <dbReference type="Proteomes" id="UP000319976"/>
    </source>
</evidence>
<feature type="compositionally biased region" description="Basic and acidic residues" evidence="1">
    <location>
        <begin position="450"/>
        <end position="467"/>
    </location>
</feature>
<dbReference type="EMBL" id="CP036316">
    <property type="protein sequence ID" value="QDT65808.1"/>
    <property type="molecule type" value="Genomic_DNA"/>
</dbReference>
<dbReference type="OrthoDB" id="102453at2"/>
<reference evidence="3 4" key="1">
    <citation type="submission" date="2019-02" db="EMBL/GenBank/DDBJ databases">
        <title>Deep-cultivation of Planctomycetes and their phenomic and genomic characterization uncovers novel biology.</title>
        <authorList>
            <person name="Wiegand S."/>
            <person name="Jogler M."/>
            <person name="Boedeker C."/>
            <person name="Pinto D."/>
            <person name="Vollmers J."/>
            <person name="Rivas-Marin E."/>
            <person name="Kohn T."/>
            <person name="Peeters S.H."/>
            <person name="Heuer A."/>
            <person name="Rast P."/>
            <person name="Oberbeckmann S."/>
            <person name="Bunk B."/>
            <person name="Jeske O."/>
            <person name="Meyerdierks A."/>
            <person name="Storesund J.E."/>
            <person name="Kallscheuer N."/>
            <person name="Luecker S."/>
            <person name="Lage O.M."/>
            <person name="Pohl T."/>
            <person name="Merkel B.J."/>
            <person name="Hornburger P."/>
            <person name="Mueller R.-W."/>
            <person name="Bruemmer F."/>
            <person name="Labrenz M."/>
            <person name="Spormann A.M."/>
            <person name="Op den Camp H."/>
            <person name="Overmann J."/>
            <person name="Amann R."/>
            <person name="Jetten M.S.M."/>
            <person name="Mascher T."/>
            <person name="Medema M.H."/>
            <person name="Devos D.P."/>
            <person name="Kaster A.-K."/>
            <person name="Ovreas L."/>
            <person name="Rohde M."/>
            <person name="Galperin M.Y."/>
            <person name="Jogler C."/>
        </authorList>
    </citation>
    <scope>NUCLEOTIDE SEQUENCE [LARGE SCALE GENOMIC DNA]</scope>
    <source>
        <strain evidence="3 4">V22</strain>
    </source>
</reference>
<evidence type="ECO:0000259" key="2">
    <source>
        <dbReference type="Pfam" id="PF05707"/>
    </source>
</evidence>
<dbReference type="RefSeq" id="WP_145264354.1">
    <property type="nucleotide sequence ID" value="NZ_CP036316.1"/>
</dbReference>
<keyword evidence="4" id="KW-1185">Reference proteome</keyword>
<sequence>MLAVGQILEGLQGSGKSSRAVSILVHEYLQDETGPVVTNLPLYVDKIAEYVEKLTADRSEELGGPRKAEDVAKQLHLVDVETSRRWAIDLSQGGSAPWIDLVDEDGRPLYTGGLVIIDECHSFCGPMKSKTHRDKWSTWAREIRHAGGAKFLLITQDVETGVCKEVANVVEFVWSLTSRAWKTDFLVKIPYAAYWQVWSTLTGTEYRHSYRFLIRRKVLRKWVEIEREDRTVDPYIFELYDPHAATVGEEGAAPEDLRLYRGKSRLGVLTWFVWKYWHKVVFGERVWKCLSPIFVLLFLFGGGLNYLLIQPALDMANINGKPSKAAESKEVKKDFQPEMEVKNSLPAVTADTHSDWQPVKKRKDNVTPEWRPVGVFENGVLFGNAYYAEKGIKIDGGPYDEKRVILLHPRDGVAVLSDGRRIDIREDRPAEDLASEDAFRFHGIPSRSESPGRADRRARTAENHLHAEAGTTR</sequence>
<organism evidence="3 4">
    <name type="scientific">Calycomorphotria hydatis</name>
    <dbReference type="NCBI Taxonomy" id="2528027"/>
    <lineage>
        <taxon>Bacteria</taxon>
        <taxon>Pseudomonadati</taxon>
        <taxon>Planctomycetota</taxon>
        <taxon>Planctomycetia</taxon>
        <taxon>Planctomycetales</taxon>
        <taxon>Planctomycetaceae</taxon>
        <taxon>Calycomorphotria</taxon>
    </lineage>
</organism>
<accession>A0A517TBR1</accession>
<dbReference type="AlphaFoldDB" id="A0A517TBR1"/>